<gene>
    <name evidence="3" type="ORF">ETB97_002094</name>
</gene>
<proteinExistence type="predicted"/>
<dbReference type="PANTHER" id="PTHR11732">
    <property type="entry name" value="ALDO/KETO REDUCTASE"/>
    <property type="match status" value="1"/>
</dbReference>
<dbReference type="InterPro" id="IPR020471">
    <property type="entry name" value="AKR"/>
</dbReference>
<evidence type="ECO:0000259" key="2">
    <source>
        <dbReference type="Pfam" id="PF00248"/>
    </source>
</evidence>
<organism evidence="3 4">
    <name type="scientific">Petromyces alliaceus</name>
    <name type="common">Aspergillus alliaceus</name>
    <dbReference type="NCBI Taxonomy" id="209559"/>
    <lineage>
        <taxon>Eukaryota</taxon>
        <taxon>Fungi</taxon>
        <taxon>Dikarya</taxon>
        <taxon>Ascomycota</taxon>
        <taxon>Pezizomycotina</taxon>
        <taxon>Eurotiomycetes</taxon>
        <taxon>Eurotiomycetidae</taxon>
        <taxon>Eurotiales</taxon>
        <taxon>Aspergillaceae</taxon>
        <taxon>Aspergillus</taxon>
        <taxon>Aspergillus subgen. Circumdati</taxon>
    </lineage>
</organism>
<accession>A0A8H6A645</accession>
<dbReference type="GO" id="GO:0016491">
    <property type="term" value="F:oxidoreductase activity"/>
    <property type="evidence" value="ECO:0007669"/>
    <property type="project" value="UniProtKB-KW"/>
</dbReference>
<evidence type="ECO:0000256" key="1">
    <source>
        <dbReference type="ARBA" id="ARBA00023002"/>
    </source>
</evidence>
<dbReference type="SUPFAM" id="SSF51430">
    <property type="entry name" value="NAD(P)-linked oxidoreductase"/>
    <property type="match status" value="1"/>
</dbReference>
<dbReference type="InterPro" id="IPR023210">
    <property type="entry name" value="NADP_OxRdtase_dom"/>
</dbReference>
<feature type="domain" description="NADP-dependent oxidoreductase" evidence="2">
    <location>
        <begin position="2"/>
        <end position="113"/>
    </location>
</feature>
<evidence type="ECO:0000313" key="4">
    <source>
        <dbReference type="Proteomes" id="UP000541154"/>
    </source>
</evidence>
<dbReference type="EMBL" id="SPNV01000143">
    <property type="protein sequence ID" value="KAF5860068.1"/>
    <property type="molecule type" value="Genomic_DNA"/>
</dbReference>
<evidence type="ECO:0000313" key="3">
    <source>
        <dbReference type="EMBL" id="KAF5860068.1"/>
    </source>
</evidence>
<dbReference type="Gene3D" id="3.20.20.100">
    <property type="entry name" value="NADP-dependent oxidoreductase domain"/>
    <property type="match status" value="1"/>
</dbReference>
<comment type="caution">
    <text evidence="3">The sequence shown here is derived from an EMBL/GenBank/DDBJ whole genome shotgun (WGS) entry which is preliminary data.</text>
</comment>
<dbReference type="AlphaFoldDB" id="A0A8H6A645"/>
<dbReference type="Proteomes" id="UP000541154">
    <property type="component" value="Unassembled WGS sequence"/>
</dbReference>
<name>A0A8H6A645_PETAA</name>
<keyword evidence="4" id="KW-1185">Reference proteome</keyword>
<dbReference type="InterPro" id="IPR036812">
    <property type="entry name" value="NAD(P)_OxRdtase_dom_sf"/>
</dbReference>
<sequence>MEVHPYFQQTSFNEWLRARGIHVVQFSPLGNTNDFYRQTGWSKEIAHMMRVIDQPILKEVGQKYGKSPVQVVLAWGIHSGGSVILKSVVDWQIEKNLEAGFELHAEDMSQISDSERKSSLQ</sequence>
<protein>
    <recommendedName>
        <fullName evidence="2">NADP-dependent oxidoreductase domain-containing protein</fullName>
    </recommendedName>
</protein>
<reference evidence="3 4" key="1">
    <citation type="submission" date="2019-04" db="EMBL/GenBank/DDBJ databases">
        <title>Aspergillus burnettii sp. nov., novel species from soil in southeast Queensland.</title>
        <authorList>
            <person name="Gilchrist C.L.M."/>
            <person name="Pitt J.I."/>
            <person name="Lange L."/>
            <person name="Lacey H.J."/>
            <person name="Vuong D."/>
            <person name="Midgley D.J."/>
            <person name="Greenfield P."/>
            <person name="Bradbury M."/>
            <person name="Lacey E."/>
            <person name="Busk P.K."/>
            <person name="Pilgaard B."/>
            <person name="Chooi Y.H."/>
            <person name="Piggott A.M."/>
        </authorList>
    </citation>
    <scope>NUCLEOTIDE SEQUENCE [LARGE SCALE GENOMIC DNA]</scope>
    <source>
        <strain evidence="3 4">FRR 5400</strain>
    </source>
</reference>
<dbReference type="Pfam" id="PF00248">
    <property type="entry name" value="Aldo_ket_red"/>
    <property type="match status" value="1"/>
</dbReference>
<keyword evidence="1" id="KW-0560">Oxidoreductase</keyword>